<gene>
    <name evidence="1" type="ORF">DVG78_02510</name>
</gene>
<dbReference type="InterPro" id="IPR013783">
    <property type="entry name" value="Ig-like_fold"/>
</dbReference>
<name>A0A369IFX7_9BACT</name>
<dbReference type="InterPro" id="IPR015943">
    <property type="entry name" value="WD40/YVTN_repeat-like_dom_sf"/>
</dbReference>
<dbReference type="Gene3D" id="2.130.10.10">
    <property type="entry name" value="YVTN repeat-like/Quinoprotein amine dehydrogenase"/>
    <property type="match status" value="1"/>
</dbReference>
<dbReference type="InterPro" id="IPR026444">
    <property type="entry name" value="Secre_tail"/>
</dbReference>
<accession>A0A369IFX7</accession>
<organism evidence="1 2">
    <name type="scientific">Runella aurantiaca</name>
    <dbReference type="NCBI Taxonomy" id="2282308"/>
    <lineage>
        <taxon>Bacteria</taxon>
        <taxon>Pseudomonadati</taxon>
        <taxon>Bacteroidota</taxon>
        <taxon>Cytophagia</taxon>
        <taxon>Cytophagales</taxon>
        <taxon>Spirosomataceae</taxon>
        <taxon>Runella</taxon>
    </lineage>
</organism>
<reference evidence="1 2" key="1">
    <citation type="submission" date="2018-07" db="EMBL/GenBank/DDBJ databases">
        <title>Genome analysis of Runella aurantiaca.</title>
        <authorList>
            <person name="Yang X."/>
        </authorList>
    </citation>
    <scope>NUCLEOTIDE SEQUENCE [LARGE SCALE GENOMIC DNA]</scope>
    <source>
        <strain evidence="1 2">YX9</strain>
    </source>
</reference>
<protein>
    <submittedName>
        <fullName evidence="1">T9SS C-terminal target domain-containing protein</fullName>
    </submittedName>
</protein>
<dbReference type="Proteomes" id="UP000253141">
    <property type="component" value="Unassembled WGS sequence"/>
</dbReference>
<dbReference type="EMBL" id="QPIW01000001">
    <property type="protein sequence ID" value="RDB07942.1"/>
    <property type="molecule type" value="Genomic_DNA"/>
</dbReference>
<dbReference type="AlphaFoldDB" id="A0A369IFX7"/>
<proteinExistence type="predicted"/>
<comment type="caution">
    <text evidence="1">The sequence shown here is derived from an EMBL/GenBank/DDBJ whole genome shotgun (WGS) entry which is preliminary data.</text>
</comment>
<dbReference type="NCBIfam" id="TIGR04183">
    <property type="entry name" value="Por_Secre_tail"/>
    <property type="match status" value="1"/>
</dbReference>
<sequence length="888" mass="99151">MAFGRNSCRPSIPIGRQWPTKVFCKLWYRSSDGDGRMATLCVGAYLGRHAEIAYPSGLDDGRANGLVQRIKQNHGKRLIARQSVQFRFESKFGNYAINQRTAMKKLLFLWTLSGWGACVQAQLISNKLWEKPVGTSLNGELAIGWPFSHQTPNGSIMFSFPYRQCVLKCSTTVVNRTIFVDSTFKKDNRYLLNNNFDYQPFINGYFVETGNITEPQTNKIYYTTIIYDPNSDVKTVFKRAENPLKVGALTPNSNGEFLISLHENGAFIPDSIVSVGRNGQVAWKYAMRSELFRWQDSTYKPMASDVPFLGNDKTAAYIAKKEIRSKTDFSLLLAAAKNLVLVDSTGREKWSVLADSSVYATKIVGQDAQSRLVVLTVKDSTGSLLKFDREGKKAETLSLKLPPFYNLNNVAFQSTPDNGFLLFRKNYALPELIKFDSTGQLKWRFSGPAYLNKLKVYSNGRILGYTHYYNDYKLFLLTPSGSPIFSDKIIHFVENNQGWIYFTTPQKVYAVNPEGELAWTVERPTSYAILSFDRDGALLLTETISEKNANAASFLKLAGLDVVNTYRISKFSTTGRLIWALPVKLPVQDPTRQARMLAGTYPSNDQKGEYLIAQLLVTLNPDATMGNWDNFSHVTSVTKITRPCYENLTATLQSTASALCEGQKLPLIANPDSLQFLSYQWQRNGQILPDASQSTLDASATGTYRVLVRDTVCAVSSLSPVVEIKPAVEAVVTPEVTGPIYAPLKARLKANEGAGLTYQWLKDGIEIMGETSSMYEAGENGNYAVRVTKDGCRNTSQTLGVTILQPLSVEPTLTDLVNVYPNPTNGRFQLTLPPQSQQVVVEMLDATGRSWPLQGRAGYYQAEATPGLYWIRVKVGNEEIKKRLIIIH</sequence>
<dbReference type="Gene3D" id="2.60.40.10">
    <property type="entry name" value="Immunoglobulins"/>
    <property type="match status" value="2"/>
</dbReference>
<dbReference type="SUPFAM" id="SSF63829">
    <property type="entry name" value="Calcium-dependent phosphotriesterase"/>
    <property type="match status" value="1"/>
</dbReference>
<evidence type="ECO:0000313" key="1">
    <source>
        <dbReference type="EMBL" id="RDB07942.1"/>
    </source>
</evidence>
<evidence type="ECO:0000313" key="2">
    <source>
        <dbReference type="Proteomes" id="UP000253141"/>
    </source>
</evidence>
<keyword evidence="2" id="KW-1185">Reference proteome</keyword>